<dbReference type="EMBL" id="KN823097">
    <property type="protein sequence ID" value="KIO22924.1"/>
    <property type="molecule type" value="Genomic_DNA"/>
</dbReference>
<accession>A0A0C3QDN5</accession>
<dbReference type="OrthoDB" id="5106486at2759"/>
<dbReference type="STRING" id="1051891.A0A0C3QDN5"/>
<organism evidence="3 4">
    <name type="scientific">Tulasnella calospora MUT 4182</name>
    <dbReference type="NCBI Taxonomy" id="1051891"/>
    <lineage>
        <taxon>Eukaryota</taxon>
        <taxon>Fungi</taxon>
        <taxon>Dikarya</taxon>
        <taxon>Basidiomycota</taxon>
        <taxon>Agaricomycotina</taxon>
        <taxon>Agaricomycetes</taxon>
        <taxon>Cantharellales</taxon>
        <taxon>Tulasnellaceae</taxon>
        <taxon>Tulasnella</taxon>
    </lineage>
</organism>
<dbReference type="InterPro" id="IPR056884">
    <property type="entry name" value="NPHP3-like_N"/>
</dbReference>
<feature type="domain" description="Nephrocystin 3-like N-terminal" evidence="2">
    <location>
        <begin position="4"/>
        <end position="126"/>
    </location>
</feature>
<protein>
    <recommendedName>
        <fullName evidence="2">Nephrocystin 3-like N-terminal domain-containing protein</fullName>
    </recommendedName>
</protein>
<dbReference type="HOGENOM" id="CLU_000288_6_8_1"/>
<keyword evidence="4" id="KW-1185">Reference proteome</keyword>
<dbReference type="SUPFAM" id="SSF52540">
    <property type="entry name" value="P-loop containing nucleoside triphosphate hydrolases"/>
    <property type="match status" value="1"/>
</dbReference>
<dbReference type="Gene3D" id="3.40.50.300">
    <property type="entry name" value="P-loop containing nucleotide triphosphate hydrolases"/>
    <property type="match status" value="1"/>
</dbReference>
<dbReference type="Pfam" id="PF24883">
    <property type="entry name" value="NPHP3_N"/>
    <property type="match status" value="1"/>
</dbReference>
<dbReference type="PANTHER" id="PTHR10039">
    <property type="entry name" value="AMELOGENIN"/>
    <property type="match status" value="1"/>
</dbReference>
<gene>
    <name evidence="3" type="ORF">M407DRAFT_40618</name>
</gene>
<feature type="non-terminal residue" evidence="3">
    <location>
        <position position="126"/>
    </location>
</feature>
<evidence type="ECO:0000313" key="3">
    <source>
        <dbReference type="EMBL" id="KIO22924.1"/>
    </source>
</evidence>
<evidence type="ECO:0000313" key="4">
    <source>
        <dbReference type="Proteomes" id="UP000054248"/>
    </source>
</evidence>
<reference evidence="3 4" key="1">
    <citation type="submission" date="2014-04" db="EMBL/GenBank/DDBJ databases">
        <authorList>
            <consortium name="DOE Joint Genome Institute"/>
            <person name="Kuo A."/>
            <person name="Girlanda M."/>
            <person name="Perotto S."/>
            <person name="Kohler A."/>
            <person name="Nagy L.G."/>
            <person name="Floudas D."/>
            <person name="Copeland A."/>
            <person name="Barry K.W."/>
            <person name="Cichocki N."/>
            <person name="Veneault-Fourrey C."/>
            <person name="LaButti K."/>
            <person name="Lindquist E.A."/>
            <person name="Lipzen A."/>
            <person name="Lundell T."/>
            <person name="Morin E."/>
            <person name="Murat C."/>
            <person name="Sun H."/>
            <person name="Tunlid A."/>
            <person name="Henrissat B."/>
            <person name="Grigoriev I.V."/>
            <person name="Hibbett D.S."/>
            <person name="Martin F."/>
            <person name="Nordberg H.P."/>
            <person name="Cantor M.N."/>
            <person name="Hua S.X."/>
        </authorList>
    </citation>
    <scope>NUCLEOTIDE SEQUENCE [LARGE SCALE GENOMIC DNA]</scope>
    <source>
        <strain evidence="3 4">MUT 4182</strain>
    </source>
</reference>
<proteinExistence type="predicted"/>
<dbReference type="PANTHER" id="PTHR10039:SF16">
    <property type="entry name" value="GPI INOSITOL-DEACYLASE"/>
    <property type="match status" value="1"/>
</dbReference>
<dbReference type="InterPro" id="IPR027417">
    <property type="entry name" value="P-loop_NTPase"/>
</dbReference>
<keyword evidence="1" id="KW-0677">Repeat</keyword>
<evidence type="ECO:0000259" key="2">
    <source>
        <dbReference type="Pfam" id="PF24883"/>
    </source>
</evidence>
<name>A0A0C3QDN5_9AGAM</name>
<dbReference type="AlphaFoldDB" id="A0A0C3QDN5"/>
<sequence length="126" mass="13873">INGWVSGGKSSEPLFWIKGMAGRGKSAIASTVAHEWRKRKASCALFHFRRGQTALSKRLVCALARQLICCGTTEVREAVLQAVRNNRDVATMAMGDQFRILLVDSLRNLEQNSSPVLLVVDALDEC</sequence>
<evidence type="ECO:0000256" key="1">
    <source>
        <dbReference type="ARBA" id="ARBA00022737"/>
    </source>
</evidence>
<dbReference type="Proteomes" id="UP000054248">
    <property type="component" value="Unassembled WGS sequence"/>
</dbReference>
<reference evidence="4" key="2">
    <citation type="submission" date="2015-01" db="EMBL/GenBank/DDBJ databases">
        <title>Evolutionary Origins and Diversification of the Mycorrhizal Mutualists.</title>
        <authorList>
            <consortium name="DOE Joint Genome Institute"/>
            <consortium name="Mycorrhizal Genomics Consortium"/>
            <person name="Kohler A."/>
            <person name="Kuo A."/>
            <person name="Nagy L.G."/>
            <person name="Floudas D."/>
            <person name="Copeland A."/>
            <person name="Barry K.W."/>
            <person name="Cichocki N."/>
            <person name="Veneault-Fourrey C."/>
            <person name="LaButti K."/>
            <person name="Lindquist E.A."/>
            <person name="Lipzen A."/>
            <person name="Lundell T."/>
            <person name="Morin E."/>
            <person name="Murat C."/>
            <person name="Riley R."/>
            <person name="Ohm R."/>
            <person name="Sun H."/>
            <person name="Tunlid A."/>
            <person name="Henrissat B."/>
            <person name="Grigoriev I.V."/>
            <person name="Hibbett D.S."/>
            <person name="Martin F."/>
        </authorList>
    </citation>
    <scope>NUCLEOTIDE SEQUENCE [LARGE SCALE GENOMIC DNA]</scope>
    <source>
        <strain evidence="4">MUT 4182</strain>
    </source>
</reference>
<feature type="non-terminal residue" evidence="3">
    <location>
        <position position="1"/>
    </location>
</feature>